<gene>
    <name evidence="2 5" type="primary">bshC</name>
    <name evidence="5" type="ORF">IDH41_16245</name>
</gene>
<evidence type="ECO:0000256" key="1">
    <source>
        <dbReference type="ARBA" id="ARBA00022598"/>
    </source>
</evidence>
<dbReference type="InterPro" id="IPR055399">
    <property type="entry name" value="CC_BshC"/>
</dbReference>
<keyword evidence="1 2" id="KW-0436">Ligase</keyword>
<dbReference type="RefSeq" id="WP_190862815.1">
    <property type="nucleotide sequence ID" value="NZ_JACXIY010000018.1"/>
</dbReference>
<dbReference type="GO" id="GO:0016874">
    <property type="term" value="F:ligase activity"/>
    <property type="evidence" value="ECO:0007669"/>
    <property type="project" value="UniProtKB-UniRule"/>
</dbReference>
<evidence type="ECO:0000259" key="3">
    <source>
        <dbReference type="Pfam" id="PF10079"/>
    </source>
</evidence>
<protein>
    <recommendedName>
        <fullName evidence="2">Putative cysteine ligase BshC</fullName>
        <ecNumber evidence="2">6.-.-.-</ecNumber>
    </recommendedName>
</protein>
<dbReference type="HAMAP" id="MF_01867">
    <property type="entry name" value="BshC"/>
    <property type="match status" value="1"/>
</dbReference>
<dbReference type="Pfam" id="PF10079">
    <property type="entry name" value="Rossmann-like_BshC"/>
    <property type="match status" value="1"/>
</dbReference>
<evidence type="ECO:0000313" key="5">
    <source>
        <dbReference type="EMBL" id="MBD2870138.1"/>
    </source>
</evidence>
<evidence type="ECO:0000256" key="2">
    <source>
        <dbReference type="HAMAP-Rule" id="MF_01867"/>
    </source>
</evidence>
<comment type="similarity">
    <text evidence="2">Belongs to the BshC family.</text>
</comment>
<feature type="domain" description="Bacillithiol biosynthesis BshC N-terminal Rossmann-like" evidence="3">
    <location>
        <begin position="1"/>
        <end position="386"/>
    </location>
</feature>
<dbReference type="Proteomes" id="UP000632125">
    <property type="component" value="Unassembled WGS sequence"/>
</dbReference>
<dbReference type="PIRSF" id="PIRSF012535">
    <property type="entry name" value="UCP012535"/>
    <property type="match status" value="1"/>
</dbReference>
<dbReference type="Pfam" id="PF24850">
    <property type="entry name" value="CC_BshC"/>
    <property type="match status" value="1"/>
</dbReference>
<comment type="caution">
    <text evidence="5">The sequence shown here is derived from an EMBL/GenBank/DDBJ whole genome shotgun (WGS) entry which is preliminary data.</text>
</comment>
<dbReference type="EC" id="6.-.-.-" evidence="2"/>
<comment type="function">
    <text evidence="2">Involved in bacillithiol (BSH) biosynthesis. May catalyze the last step of the pathway, the addition of cysteine to glucosamine malate (GlcN-Mal) to generate BSH.</text>
</comment>
<dbReference type="InterPro" id="IPR055398">
    <property type="entry name" value="Rossmann-like_BshC"/>
</dbReference>
<reference evidence="5" key="1">
    <citation type="submission" date="2020-09" db="EMBL/GenBank/DDBJ databases">
        <title>A novel bacterium of genus Paenibacillus, isolated from South China Sea.</title>
        <authorList>
            <person name="Huang H."/>
            <person name="Mo K."/>
            <person name="Hu Y."/>
        </authorList>
    </citation>
    <scope>NUCLEOTIDE SEQUENCE</scope>
    <source>
        <strain evidence="5">IB182493</strain>
    </source>
</reference>
<organism evidence="5 6">
    <name type="scientific">Paenibacillus arenilitoris</name>
    <dbReference type="NCBI Taxonomy" id="2772299"/>
    <lineage>
        <taxon>Bacteria</taxon>
        <taxon>Bacillati</taxon>
        <taxon>Bacillota</taxon>
        <taxon>Bacilli</taxon>
        <taxon>Bacillales</taxon>
        <taxon>Paenibacillaceae</taxon>
        <taxon>Paenibacillus</taxon>
    </lineage>
</organism>
<feature type="domain" description="Bacillithiol biosynthesis BshC C-terminal coiled-coil" evidence="4">
    <location>
        <begin position="389"/>
        <end position="546"/>
    </location>
</feature>
<accession>A0A927H705</accession>
<proteinExistence type="inferred from homology"/>
<dbReference type="EMBL" id="JACXIY010000018">
    <property type="protein sequence ID" value="MBD2870138.1"/>
    <property type="molecule type" value="Genomic_DNA"/>
</dbReference>
<name>A0A927H705_9BACL</name>
<evidence type="ECO:0000259" key="4">
    <source>
        <dbReference type="Pfam" id="PF24850"/>
    </source>
</evidence>
<keyword evidence="6" id="KW-1185">Reference proteome</keyword>
<sequence length="546" mass="61022">MRTDTYPMPSAQPLAEAYIHRTDSRIDSLYGYHAGADEDWQRRAERLAAAGGTRTDSAGLADALRLYNEKAGASPETFANIAAIAEGAPVVIGGQQAGLWTGPLLVIHKAVSIVRAAAEAAEQLGRPVVPVFWVAGEDHDWDEANHAYVITAEQELRKLSAARPEGSRTSVSRTAVADETWERLLGELEEALPHSEFKPAMLAELRRMSLGARSLSDMFARVISHLFGKSGLVLIDADDENVRRLEAPMFRAMIERNDELERAYAASAEKVRQLGYSMQADVTPGSANLFLFHEANGYERTLLHKRDGAFQDRKGQLSISAEQLLHIADREPEQLSNNVLTRPLMQDYLFPVLAVVLGPGEIAYWALTGEAFRVMGMEMPIIVPRMSYTLVEGTIAKYMDKYELSFDDVMNRFDEKKAAWLKVQDGLSIEQRFDDAKRAFEELYKPLLTLAAGVQPGLAKLGDTNMQKIIEQIQYMGSKTVDAFNKQFEASTRQLDRVQLAIKPLGKPQERVLNMAAYWNRYDAAWIEKLLDTPFDRTGGHRIVYL</sequence>
<evidence type="ECO:0000313" key="6">
    <source>
        <dbReference type="Proteomes" id="UP000632125"/>
    </source>
</evidence>
<dbReference type="InterPro" id="IPR011199">
    <property type="entry name" value="Bacillithiol_biosynth_BshC"/>
</dbReference>
<dbReference type="AlphaFoldDB" id="A0A927H705"/>
<dbReference type="NCBIfam" id="TIGR03998">
    <property type="entry name" value="thiol_BshC"/>
    <property type="match status" value="1"/>
</dbReference>